<protein>
    <submittedName>
        <fullName evidence="1">Terminase large subunit</fullName>
    </submittedName>
</protein>
<dbReference type="Proteomes" id="UP000225448">
    <property type="component" value="Segment"/>
</dbReference>
<evidence type="ECO:0000313" key="1">
    <source>
        <dbReference type="EMBL" id="ARV76634.1"/>
    </source>
</evidence>
<dbReference type="Gene3D" id="3.30.420.240">
    <property type="match status" value="1"/>
</dbReference>
<dbReference type="EMBL" id="MF042360">
    <property type="protein sequence ID" value="ARV76634.1"/>
    <property type="molecule type" value="Genomic_DNA"/>
</dbReference>
<keyword evidence="2" id="KW-1185">Reference proteome</keyword>
<dbReference type="Gene3D" id="3.40.50.300">
    <property type="entry name" value="P-loop containing nucleotide triphosphate hydrolases"/>
    <property type="match status" value="1"/>
</dbReference>
<gene>
    <name evidence="1" type="ORF">PHABIO_3</name>
</gene>
<dbReference type="InterPro" id="IPR027417">
    <property type="entry name" value="P-loop_NTPase"/>
</dbReference>
<sequence>MDMILFESDWDRAPTAIADLKTTNKSFLKLAHIYRTELGIKNWKFMLALLQPELQGVDPFDPNLDRITKAKIAYECKLNPWYYFREVALVPSNSGPVPSRFRANRGNIALYWSFFNHVDFGLLQPRQTGKSVSTDVLMIGIMYIWGFKTSINLITKDAKLRQSNLHRLKEMRDLLPDYIDMMDKADADNSEMLTCVRLENRYNTAVARNDKSAADKLGRGLTIPIMHFDEVAYLNWIEATLPVALSSGNMARLEAKENGQFYGSIFTTTAGNVTTRDGRYAHDFMTGGAIWSETYMDLTSKRSVAAVVAKGCAGKKHLIYGAFNHRQLGYDDMWMYNTLRDNNAHGEIADRDFFNIWTVGGEGSPLTEDQKRILKEAMRDPLANIFDHNGYVVRWYIPEHEIDQRMATCKVMLGTDPSELLGEDNDATGFVGIDIETHEILFTGRFNETSIPVLAGFIADMLIKYDNITWIPERKSTGISLIDMVILVLHKAGIDPFRRIFNRVVDEQNVLVSEFAEIYTPMSSRSTSFYDRFKRYFGYNTSGSGRYSRDALFKEALPSSLQYGGRRMNDKGLITEMLAMVIKNGRIDHSRGNHDDMVVSMLLAHWACIKGEHLDYYGINQKTIFSKATTRDVELTPVEVFKEAQNKRYKTEFDMLIESLKGEANRMLATKIEMRLKAISKLIDVEEATGVGIDAMIAQVNEDRVRKMHTNRFTAPGAHAERAFVSSRPVRAAVRGRW</sequence>
<reference evidence="1 2" key="1">
    <citation type="submission" date="2017-05" db="EMBL/GenBank/DDBJ databases">
        <authorList>
            <person name="Song R."/>
            <person name="Chenine A.L."/>
            <person name="Ruprecht R.M."/>
        </authorList>
    </citation>
    <scope>NUCLEOTIDE SEQUENCE [LARGE SCALE GENOMIC DNA]</scope>
</reference>
<proteinExistence type="predicted"/>
<accession>A0A1Y0SVP2</accession>
<organism evidence="1 2">
    <name type="scientific">Pseudomonas phage Phabio</name>
    <dbReference type="NCBI Taxonomy" id="2006668"/>
    <lineage>
        <taxon>Viruses</taxon>
        <taxon>Duplodnaviria</taxon>
        <taxon>Heunggongvirae</taxon>
        <taxon>Uroviricota</taxon>
        <taxon>Caudoviricetes</taxon>
        <taxon>Chimalliviridae</taxon>
        <taxon>Phabiovirus</taxon>
        <taxon>Phabiovirus phabio</taxon>
    </lineage>
</organism>
<name>A0A1Y0SVP2_9CAUD</name>
<evidence type="ECO:0000313" key="2">
    <source>
        <dbReference type="Proteomes" id="UP000225448"/>
    </source>
</evidence>